<dbReference type="Proteomes" id="UP001271007">
    <property type="component" value="Unassembled WGS sequence"/>
</dbReference>
<keyword evidence="6" id="KW-1133">Transmembrane helix</keyword>
<evidence type="ECO:0000256" key="2">
    <source>
        <dbReference type="ARBA" id="ARBA00004370"/>
    </source>
</evidence>
<keyword evidence="7 11" id="KW-0496">Mitochondrion</keyword>
<dbReference type="InterPro" id="IPR031463">
    <property type="entry name" value="Mic12"/>
</dbReference>
<evidence type="ECO:0000256" key="9">
    <source>
        <dbReference type="ARBA" id="ARBA00032159"/>
    </source>
</evidence>
<comment type="similarity">
    <text evidence="3 11">Belongs to the MICOS complex subunit Mic12 family.</text>
</comment>
<evidence type="ECO:0000256" key="6">
    <source>
        <dbReference type="ARBA" id="ARBA00022989"/>
    </source>
</evidence>
<name>A0AAJ0DJN8_9PEZI</name>
<keyword evidence="5" id="KW-0812">Transmembrane</keyword>
<evidence type="ECO:0000256" key="11">
    <source>
        <dbReference type="RuleBase" id="RU363010"/>
    </source>
</evidence>
<proteinExistence type="inferred from homology"/>
<sequence>MGFTTGLLGGFTLTTTLIYLSLSLHTRNRVHQATLLHQQSLILNNVVEPLPPLPPPTNREVKAGVLETLKDRWNAELEKNVRQLQYADWNGIRAQMEEGVSRVYRRAFEKGGEVVPEPPK</sequence>
<dbReference type="GO" id="GO:0044284">
    <property type="term" value="C:mitochondrial crista junction"/>
    <property type="evidence" value="ECO:0007669"/>
    <property type="project" value="InterPro"/>
</dbReference>
<dbReference type="AlphaFoldDB" id="A0AAJ0DJN8"/>
<evidence type="ECO:0000256" key="1">
    <source>
        <dbReference type="ARBA" id="ARBA00002689"/>
    </source>
</evidence>
<evidence type="ECO:0000313" key="12">
    <source>
        <dbReference type="EMBL" id="KAK3055253.1"/>
    </source>
</evidence>
<dbReference type="GO" id="GO:0061617">
    <property type="term" value="C:MICOS complex"/>
    <property type="evidence" value="ECO:0007669"/>
    <property type="project" value="UniProtKB-UniRule"/>
</dbReference>
<keyword evidence="13" id="KW-1185">Reference proteome</keyword>
<evidence type="ECO:0000313" key="13">
    <source>
        <dbReference type="Proteomes" id="UP001271007"/>
    </source>
</evidence>
<comment type="caution">
    <text evidence="12">The sequence shown here is derived from an EMBL/GenBank/DDBJ whole genome shotgun (WGS) entry which is preliminary data.</text>
</comment>
<dbReference type="Pfam" id="PF17050">
    <property type="entry name" value="AIM5"/>
    <property type="match status" value="1"/>
</dbReference>
<accession>A0AAJ0DJN8</accession>
<gene>
    <name evidence="12" type="ORF">LTR09_003806</name>
</gene>
<evidence type="ECO:0000256" key="3">
    <source>
        <dbReference type="ARBA" id="ARBA00009188"/>
    </source>
</evidence>
<organism evidence="12 13">
    <name type="scientific">Extremus antarcticus</name>
    <dbReference type="NCBI Taxonomy" id="702011"/>
    <lineage>
        <taxon>Eukaryota</taxon>
        <taxon>Fungi</taxon>
        <taxon>Dikarya</taxon>
        <taxon>Ascomycota</taxon>
        <taxon>Pezizomycotina</taxon>
        <taxon>Dothideomycetes</taxon>
        <taxon>Dothideomycetidae</taxon>
        <taxon>Mycosphaerellales</taxon>
        <taxon>Extremaceae</taxon>
        <taxon>Extremus</taxon>
    </lineage>
</organism>
<evidence type="ECO:0000256" key="8">
    <source>
        <dbReference type="ARBA" id="ARBA00023136"/>
    </source>
</evidence>
<protein>
    <recommendedName>
        <fullName evidence="4 11">MICOS complex subunit MIC12</fullName>
    </recommendedName>
    <alternativeName>
        <fullName evidence="10 11">Altered inheritance of mitochondria protein 5, mitochondrial</fullName>
    </alternativeName>
    <alternativeName>
        <fullName evidence="9 11">Found in mitochondrial proteome protein 51</fullName>
    </alternativeName>
</protein>
<evidence type="ECO:0000256" key="4">
    <source>
        <dbReference type="ARBA" id="ARBA00018170"/>
    </source>
</evidence>
<evidence type="ECO:0000256" key="5">
    <source>
        <dbReference type="ARBA" id="ARBA00022692"/>
    </source>
</evidence>
<dbReference type="GO" id="GO:0042407">
    <property type="term" value="P:cristae formation"/>
    <property type="evidence" value="ECO:0007669"/>
    <property type="project" value="InterPro"/>
</dbReference>
<evidence type="ECO:0000256" key="7">
    <source>
        <dbReference type="ARBA" id="ARBA00023128"/>
    </source>
</evidence>
<reference evidence="12" key="1">
    <citation type="submission" date="2023-04" db="EMBL/GenBank/DDBJ databases">
        <title>Black Yeasts Isolated from many extreme environments.</title>
        <authorList>
            <person name="Coleine C."/>
            <person name="Stajich J.E."/>
            <person name="Selbmann L."/>
        </authorList>
    </citation>
    <scope>NUCLEOTIDE SEQUENCE</scope>
    <source>
        <strain evidence="12">CCFEE 5312</strain>
    </source>
</reference>
<keyword evidence="8" id="KW-0472">Membrane</keyword>
<comment type="subunit">
    <text evidence="11">Component of the mitochondrial contact site and cristae organizing system (MICOS) complex.</text>
</comment>
<evidence type="ECO:0000256" key="10">
    <source>
        <dbReference type="ARBA" id="ARBA00032985"/>
    </source>
</evidence>
<comment type="function">
    <text evidence="1 11">Component of the MICOS complex, a large protein complex of the mitochondrial inner membrane that plays crucial roles in the maintenance of crista junctions, inner membrane architecture, and formation of contact sites to the outer membrane.</text>
</comment>
<dbReference type="EMBL" id="JAWDJX010000009">
    <property type="protein sequence ID" value="KAK3055253.1"/>
    <property type="molecule type" value="Genomic_DNA"/>
</dbReference>
<comment type="subcellular location">
    <subcellularLocation>
        <location evidence="2">Membrane</location>
    </subcellularLocation>
    <subcellularLocation>
        <location evidence="11">Mitochondrion inner membrane</location>
        <topology evidence="11">Single-pass membrane protein</topology>
    </subcellularLocation>
</comment>
<keyword evidence="11" id="KW-0999">Mitochondrion inner membrane</keyword>